<evidence type="ECO:0000313" key="2">
    <source>
        <dbReference type="EMBL" id="GCA64706.1"/>
    </source>
</evidence>
<dbReference type="Proteomes" id="UP000265618">
    <property type="component" value="Unassembled WGS sequence"/>
</dbReference>
<keyword evidence="3" id="KW-1185">Reference proteome</keyword>
<keyword evidence="1" id="KW-0812">Transmembrane</keyword>
<comment type="caution">
    <text evidence="2">The sequence shown here is derived from an EMBL/GenBank/DDBJ whole genome shotgun (WGS) entry which is preliminary data.</text>
</comment>
<dbReference type="AlphaFoldDB" id="A0A391NXM3"/>
<organism evidence="2 3">
    <name type="scientific">Kipferlia bialata</name>
    <dbReference type="NCBI Taxonomy" id="797122"/>
    <lineage>
        <taxon>Eukaryota</taxon>
        <taxon>Metamonada</taxon>
        <taxon>Carpediemonas-like organisms</taxon>
        <taxon>Kipferlia</taxon>
    </lineage>
</organism>
<dbReference type="OrthoDB" id="422620at2759"/>
<evidence type="ECO:0000256" key="1">
    <source>
        <dbReference type="SAM" id="Phobius"/>
    </source>
</evidence>
<sequence length="92" mass="10251">MYILEWVSLVVFFAQIAGNVLLGGDISAHADLVPLPISPATYAFSVWAVIYLLELTMLIHKIASISGKSSLNSTEQHQRVVFHMLHIARYIL</sequence>
<evidence type="ECO:0008006" key="4">
    <source>
        <dbReference type="Google" id="ProtNLM"/>
    </source>
</evidence>
<dbReference type="EMBL" id="BDIP01008267">
    <property type="protein sequence ID" value="GCA64706.1"/>
    <property type="molecule type" value="Genomic_DNA"/>
</dbReference>
<feature type="transmembrane region" description="Helical" evidence="1">
    <location>
        <begin position="40"/>
        <end position="59"/>
    </location>
</feature>
<evidence type="ECO:0000313" key="3">
    <source>
        <dbReference type="Proteomes" id="UP000265618"/>
    </source>
</evidence>
<reference evidence="2 3" key="1">
    <citation type="journal article" date="2018" name="PLoS ONE">
        <title>The draft genome of Kipferlia bialata reveals reductive genome evolution in fornicate parasites.</title>
        <authorList>
            <person name="Tanifuji G."/>
            <person name="Takabayashi S."/>
            <person name="Kume K."/>
            <person name="Takagi M."/>
            <person name="Nakayama T."/>
            <person name="Kamikawa R."/>
            <person name="Inagaki Y."/>
            <person name="Hashimoto T."/>
        </authorList>
    </citation>
    <scope>NUCLEOTIDE SEQUENCE [LARGE SCALE GENOMIC DNA]</scope>
    <source>
        <strain evidence="2">NY0173</strain>
    </source>
</reference>
<accession>A0A391NXM3</accession>
<keyword evidence="1" id="KW-1133">Transmembrane helix</keyword>
<protein>
    <recommendedName>
        <fullName evidence="4">THH1/TOM1/TOM3 domain-containing protein</fullName>
    </recommendedName>
</protein>
<gene>
    <name evidence="2" type="ORF">KIPB_015137</name>
</gene>
<name>A0A391NXM3_9EUKA</name>
<keyword evidence="1" id="KW-0472">Membrane</keyword>
<proteinExistence type="predicted"/>